<keyword evidence="2" id="KW-1185">Reference proteome</keyword>
<comment type="caution">
    <text evidence="1">The sequence shown here is derived from an EMBL/GenBank/DDBJ whole genome shotgun (WGS) entry which is preliminary data.</text>
</comment>
<gene>
    <name evidence="1" type="ORF">GOODEAATRI_012903</name>
</gene>
<organism evidence="1 2">
    <name type="scientific">Goodea atripinnis</name>
    <dbReference type="NCBI Taxonomy" id="208336"/>
    <lineage>
        <taxon>Eukaryota</taxon>
        <taxon>Metazoa</taxon>
        <taxon>Chordata</taxon>
        <taxon>Craniata</taxon>
        <taxon>Vertebrata</taxon>
        <taxon>Euteleostomi</taxon>
        <taxon>Actinopterygii</taxon>
        <taxon>Neopterygii</taxon>
        <taxon>Teleostei</taxon>
        <taxon>Neoteleostei</taxon>
        <taxon>Acanthomorphata</taxon>
        <taxon>Ovalentaria</taxon>
        <taxon>Atherinomorphae</taxon>
        <taxon>Cyprinodontiformes</taxon>
        <taxon>Goodeidae</taxon>
        <taxon>Goodea</taxon>
    </lineage>
</organism>
<dbReference type="Proteomes" id="UP001476798">
    <property type="component" value="Unassembled WGS sequence"/>
</dbReference>
<protein>
    <submittedName>
        <fullName evidence="1">Uncharacterized protein</fullName>
    </submittedName>
</protein>
<proteinExistence type="predicted"/>
<accession>A0ABV0PNU0</accession>
<name>A0ABV0PNU0_9TELE</name>
<evidence type="ECO:0000313" key="1">
    <source>
        <dbReference type="EMBL" id="MEQ2184927.1"/>
    </source>
</evidence>
<evidence type="ECO:0000313" key="2">
    <source>
        <dbReference type="Proteomes" id="UP001476798"/>
    </source>
</evidence>
<reference evidence="1 2" key="1">
    <citation type="submission" date="2021-06" db="EMBL/GenBank/DDBJ databases">
        <authorList>
            <person name="Palmer J.M."/>
        </authorList>
    </citation>
    <scope>NUCLEOTIDE SEQUENCE [LARGE SCALE GENOMIC DNA]</scope>
    <source>
        <strain evidence="1 2">GA_2019</strain>
        <tissue evidence="1">Muscle</tissue>
    </source>
</reference>
<sequence length="104" mass="11618">MLKKFFVSNKTTSGIPAVNSLYTPLANRSSLKVRKSPGFTSWWEGSLSLGLDLVCVLSYGLFSSVHPMGFLLDLDLWTEMAIKKKQTLSIMDPPLYLTVTMRSL</sequence>
<dbReference type="EMBL" id="JAHRIO010080808">
    <property type="protein sequence ID" value="MEQ2184927.1"/>
    <property type="molecule type" value="Genomic_DNA"/>
</dbReference>